<dbReference type="Pfam" id="PF10119">
    <property type="entry name" value="MethyTransf_Reg"/>
    <property type="match status" value="1"/>
</dbReference>
<gene>
    <name evidence="2" type="ORF">FIM25_06285</name>
</gene>
<dbReference type="GO" id="GO:0008168">
    <property type="term" value="F:methyltransferase activity"/>
    <property type="evidence" value="ECO:0007669"/>
    <property type="project" value="UniProtKB-KW"/>
</dbReference>
<organism evidence="2 3">
    <name type="scientific">Desulfobotulus mexicanus</name>
    <dbReference type="NCBI Taxonomy" id="2586642"/>
    <lineage>
        <taxon>Bacteria</taxon>
        <taxon>Pseudomonadati</taxon>
        <taxon>Thermodesulfobacteriota</taxon>
        <taxon>Desulfobacteria</taxon>
        <taxon>Desulfobacterales</taxon>
        <taxon>Desulfobacteraceae</taxon>
        <taxon>Desulfobotulus</taxon>
    </lineage>
</organism>
<keyword evidence="2" id="KW-0808">Transferase</keyword>
<evidence type="ECO:0000259" key="1">
    <source>
        <dbReference type="Pfam" id="PF10119"/>
    </source>
</evidence>
<evidence type="ECO:0000313" key="3">
    <source>
        <dbReference type="Proteomes" id="UP000321899"/>
    </source>
</evidence>
<feature type="domain" description="Methyltransferase regulatory" evidence="1">
    <location>
        <begin position="216"/>
        <end position="299"/>
    </location>
</feature>
<name>A0A5Q4VED1_9BACT</name>
<dbReference type="GO" id="GO:0032259">
    <property type="term" value="P:methylation"/>
    <property type="evidence" value="ECO:0007669"/>
    <property type="project" value="UniProtKB-KW"/>
</dbReference>
<dbReference type="Gene3D" id="3.40.50.150">
    <property type="entry name" value="Vaccinia Virus protein VP39"/>
    <property type="match status" value="1"/>
</dbReference>
<comment type="caution">
    <text evidence="2">The sequence shown here is derived from an EMBL/GenBank/DDBJ whole genome shotgun (WGS) entry which is preliminary data.</text>
</comment>
<dbReference type="Proteomes" id="UP000321899">
    <property type="component" value="Unassembled WGS sequence"/>
</dbReference>
<accession>A0A5Q4VED1</accession>
<dbReference type="RefSeq" id="WP_139447410.1">
    <property type="nucleotide sequence ID" value="NZ_VDMB01000005.1"/>
</dbReference>
<proteinExistence type="predicted"/>
<dbReference type="OrthoDB" id="5449367at2"/>
<keyword evidence="2" id="KW-0489">Methyltransferase</keyword>
<protein>
    <submittedName>
        <fullName evidence="2">Methyltransferase</fullName>
    </submittedName>
</protein>
<reference evidence="2 3" key="1">
    <citation type="submission" date="2019-06" db="EMBL/GenBank/DDBJ databases">
        <title>Desulfobotulus mexicanus sp. nov., a novel sulfate-reducing bacterium isolated from the sediment of an alkaline crater lake in Mexico.</title>
        <authorList>
            <person name="Hirschler-Rea A."/>
        </authorList>
    </citation>
    <scope>NUCLEOTIDE SEQUENCE [LARGE SCALE GENOMIC DNA]</scope>
    <source>
        <strain evidence="2 3">PAR22N</strain>
    </source>
</reference>
<dbReference type="AlphaFoldDB" id="A0A5Q4VED1"/>
<dbReference type="SUPFAM" id="SSF53335">
    <property type="entry name" value="S-adenosyl-L-methionine-dependent methyltransferases"/>
    <property type="match status" value="1"/>
</dbReference>
<dbReference type="EMBL" id="VDMB01000005">
    <property type="protein sequence ID" value="TYT75308.1"/>
    <property type="molecule type" value="Genomic_DNA"/>
</dbReference>
<keyword evidence="3" id="KW-1185">Reference proteome</keyword>
<dbReference type="InterPro" id="IPR029063">
    <property type="entry name" value="SAM-dependent_MTases_sf"/>
</dbReference>
<dbReference type="InterPro" id="IPR018773">
    <property type="entry name" value="MeTrfase_reg_dom_prd"/>
</dbReference>
<sequence>MSDWSSGYVSDIGYTYGYYKELNPLLLRLAFLNAGLVYPEVKTACELGFGQGLSVNIHAAASPGIWHGTDFNPSQAAFARGLADISGADLHLSDAAFDEFCAKDDLPGFDYIGLHGIWSWISDDNRAVIVDFIRRKLNVGGVLYISYNTLPGWAAFAPMRHLMTEHSEVMGAEGSGILSRIDASLIFAEKLMATQPLYARANTQIADRLTKVKEQNRHYLAHEYFNKDWHPMHVSTMGEWLEPAKLSYACSAHYMDHIDALNLTEEQQALLKDIPHPLFRETVRDFMVNQQFRRDYWVKGIRKLQPLEQAESIREQRVVLVSHRPDISLKVNGTLGEATMNEGVYLPILDFMADHKPKTIGQIVKAMDEKKISFVQVLQSVMVLAGAGHFAAVQEDGVIQKMKKRTDKLNAFIMDKARSSGDISYLASPVTGSGIQVGRFQQLYLLAAAKGKKQPAEQAAFVWDILAAQGQRIVKEGKALDTMEENIAEITRQAEEFAQKQLPVLKALQVG</sequence>
<evidence type="ECO:0000313" key="2">
    <source>
        <dbReference type="EMBL" id="TYT75308.1"/>
    </source>
</evidence>